<evidence type="ECO:0000313" key="4">
    <source>
        <dbReference type="Proteomes" id="UP000604475"/>
    </source>
</evidence>
<feature type="region of interest" description="Disordered" evidence="1">
    <location>
        <begin position="1"/>
        <end position="20"/>
    </location>
</feature>
<dbReference type="Pfam" id="PF13884">
    <property type="entry name" value="Peptidase_S74"/>
    <property type="match status" value="1"/>
</dbReference>
<evidence type="ECO:0000259" key="2">
    <source>
        <dbReference type="PROSITE" id="PS51688"/>
    </source>
</evidence>
<dbReference type="RefSeq" id="WP_203031796.1">
    <property type="nucleotide sequence ID" value="NZ_JAEACQ010000237.1"/>
</dbReference>
<protein>
    <submittedName>
        <fullName evidence="3">Tail fiber domain-containing protein</fullName>
    </submittedName>
</protein>
<dbReference type="PROSITE" id="PS51688">
    <property type="entry name" value="ICA"/>
    <property type="match status" value="1"/>
</dbReference>
<gene>
    <name evidence="3" type="ORF">I7412_21950</name>
</gene>
<proteinExistence type="predicted"/>
<evidence type="ECO:0000313" key="3">
    <source>
        <dbReference type="EMBL" id="MBL7629783.1"/>
    </source>
</evidence>
<accession>A0A937RNM4</accession>
<evidence type="ECO:0000256" key="1">
    <source>
        <dbReference type="SAM" id="MobiDB-lite"/>
    </source>
</evidence>
<feature type="domain" description="Peptidase S74" evidence="2">
    <location>
        <begin position="610"/>
        <end position="738"/>
    </location>
</feature>
<dbReference type="EMBL" id="JAEACQ010000237">
    <property type="protein sequence ID" value="MBL7629783.1"/>
    <property type="molecule type" value="Genomic_DNA"/>
</dbReference>
<feature type="non-terminal residue" evidence="3">
    <location>
        <position position="1"/>
    </location>
</feature>
<dbReference type="AlphaFoldDB" id="A0A937RNM4"/>
<dbReference type="InterPro" id="IPR030392">
    <property type="entry name" value="S74_ICA"/>
</dbReference>
<comment type="caution">
    <text evidence="3">The sequence shown here is derived from an EMBL/GenBank/DDBJ whole genome shotgun (WGS) entry which is preliminary data.</text>
</comment>
<name>A0A937RNM4_9ACTN</name>
<organism evidence="3 4">
    <name type="scientific">Frankia nepalensis</name>
    <dbReference type="NCBI Taxonomy" id="1836974"/>
    <lineage>
        <taxon>Bacteria</taxon>
        <taxon>Bacillati</taxon>
        <taxon>Actinomycetota</taxon>
        <taxon>Actinomycetes</taxon>
        <taxon>Frankiales</taxon>
        <taxon>Frankiaceae</taxon>
        <taxon>Frankia</taxon>
    </lineage>
</organism>
<sequence length="750" mass="77784">ARTTRRGAAPPGRAPSGGSAIAVAPADTPAKWDSDGVLLGRISVSARGDVVVDPATPAPRAGLDPRGPFRGTVGVLGDLGVGTAEPTAHGDWSRALDVAGKDAARLIVRAKGITGVVGAHPGVYGAPGGWAAGTETDHAASIVTRGQARLTVTSAGDVGIGTTTPSTNAAWTRSLDVYGSGSSRLVVRTKDITSVVGAIPAGYDAGGWIAGTETDHAASIITNGLARLTVTGGMKGDTGAGRLGVGTTTPKAKLHVVGMGGPNVDVMVNGRLKSANEEGGLHIGDDRLVGGLETNKLGLYSGHAWRLTVTSAGDVGIGTTTPSTNAAWTRTLDVYDSQSSRLVVRTKDIIGLVGAIPVGYDAGGWVAGTETAHAASIVTASQARLTVTSAGDVCIGTPAPSNNHWGRAVELHNRWNARYVVRATDYGMLGVFGVRHDGAYGSAAGLLVGTESAHPVNLVTNSATRLAVTSDGNVGIGTTAPTVNQFWSRVLDITGKDSARLVVRAGDMITVAGAHPGGYGAPTGMVVGTESKHSISLISGNTNRLTVDPDGNIFCHGTMWFKPVSNLPPDPGRGPTEKRWWWQIGRWNWNPNHLEGGNAVLHWGSEYTVSDGRLKEDLREFDGAVATVSKLRGVTFRWNEAGLRFQTRPAEEQAGAGPGATEAEHAAARAEVREALLPGLRGRREVGVVAQEVEAVLPELVGTDADGVRGVDYRKLTAVLVQAIKEQQRTITTLERRVGALEMPQEDDRA</sequence>
<dbReference type="Proteomes" id="UP000604475">
    <property type="component" value="Unassembled WGS sequence"/>
</dbReference>
<reference evidence="3" key="1">
    <citation type="submission" date="2020-12" db="EMBL/GenBank/DDBJ databases">
        <title>Genomic characterization of non-nitrogen-fixing Frankia strains.</title>
        <authorList>
            <person name="Carlos-Shanley C."/>
            <person name="Guerra T."/>
            <person name="Hahn D."/>
        </authorList>
    </citation>
    <scope>NUCLEOTIDE SEQUENCE</scope>
    <source>
        <strain evidence="3">CN6</strain>
    </source>
</reference>
<keyword evidence="4" id="KW-1185">Reference proteome</keyword>